<protein>
    <submittedName>
        <fullName evidence="2">Uncharacterized protein</fullName>
    </submittedName>
</protein>
<name>A0A9E7FJC1_9LILI</name>
<sequence length="78" mass="8604">MTLSGFGLWTEAVKPRRGRHRPDLPIEAKGDPPPPPLRSSEEPTHSQIRGVSEAIPVRKEEYKEKVGSFNLGEQIGTG</sequence>
<evidence type="ECO:0000313" key="2">
    <source>
        <dbReference type="EMBL" id="URD95202.1"/>
    </source>
</evidence>
<feature type="compositionally biased region" description="Basic and acidic residues" evidence="1">
    <location>
        <begin position="21"/>
        <end position="30"/>
    </location>
</feature>
<dbReference type="AlphaFoldDB" id="A0A9E7FJC1"/>
<feature type="region of interest" description="Disordered" evidence="1">
    <location>
        <begin position="1"/>
        <end position="47"/>
    </location>
</feature>
<organism evidence="2 3">
    <name type="scientific">Musa troglodytarum</name>
    <name type="common">fe'i banana</name>
    <dbReference type="NCBI Taxonomy" id="320322"/>
    <lineage>
        <taxon>Eukaryota</taxon>
        <taxon>Viridiplantae</taxon>
        <taxon>Streptophyta</taxon>
        <taxon>Embryophyta</taxon>
        <taxon>Tracheophyta</taxon>
        <taxon>Spermatophyta</taxon>
        <taxon>Magnoliopsida</taxon>
        <taxon>Liliopsida</taxon>
        <taxon>Zingiberales</taxon>
        <taxon>Musaceae</taxon>
        <taxon>Musa</taxon>
    </lineage>
</organism>
<dbReference type="Proteomes" id="UP001055439">
    <property type="component" value="Chromosome 4"/>
</dbReference>
<gene>
    <name evidence="2" type="ORF">MUK42_37022</name>
</gene>
<accession>A0A9E7FJC1</accession>
<dbReference type="EMBL" id="CP097506">
    <property type="protein sequence ID" value="URD95202.1"/>
    <property type="molecule type" value="Genomic_DNA"/>
</dbReference>
<proteinExistence type="predicted"/>
<evidence type="ECO:0000313" key="3">
    <source>
        <dbReference type="Proteomes" id="UP001055439"/>
    </source>
</evidence>
<reference evidence="2" key="1">
    <citation type="submission" date="2022-05" db="EMBL/GenBank/DDBJ databases">
        <title>The Musa troglodytarum L. genome provides insights into the mechanism of non-climacteric behaviour and enrichment of carotenoids.</title>
        <authorList>
            <person name="Wang J."/>
        </authorList>
    </citation>
    <scope>NUCLEOTIDE SEQUENCE</scope>
    <source>
        <tissue evidence="2">Leaf</tissue>
    </source>
</reference>
<keyword evidence="3" id="KW-1185">Reference proteome</keyword>
<evidence type="ECO:0000256" key="1">
    <source>
        <dbReference type="SAM" id="MobiDB-lite"/>
    </source>
</evidence>